<reference evidence="2" key="1">
    <citation type="submission" date="2020-02" db="EMBL/GenBank/DDBJ databases">
        <authorList>
            <person name="Meier V. D."/>
        </authorList>
    </citation>
    <scope>NUCLEOTIDE SEQUENCE</scope>
    <source>
        <strain evidence="2">AVDCRST_MAG13</strain>
    </source>
</reference>
<dbReference type="EMBL" id="CADCVO010000011">
    <property type="protein sequence ID" value="CAA9466343.1"/>
    <property type="molecule type" value="Genomic_DNA"/>
</dbReference>
<feature type="region of interest" description="Disordered" evidence="1">
    <location>
        <begin position="1"/>
        <end position="24"/>
    </location>
</feature>
<evidence type="ECO:0000256" key="1">
    <source>
        <dbReference type="SAM" id="MobiDB-lite"/>
    </source>
</evidence>
<gene>
    <name evidence="2" type="ORF">AVDCRST_MAG13-69</name>
</gene>
<name>A0A6J4R7E1_9ACTN</name>
<organism evidence="2">
    <name type="scientific">uncultured Solirubrobacteraceae bacterium</name>
    <dbReference type="NCBI Taxonomy" id="1162706"/>
    <lineage>
        <taxon>Bacteria</taxon>
        <taxon>Bacillati</taxon>
        <taxon>Actinomycetota</taxon>
        <taxon>Thermoleophilia</taxon>
        <taxon>Solirubrobacterales</taxon>
        <taxon>Solirubrobacteraceae</taxon>
        <taxon>environmental samples</taxon>
    </lineage>
</organism>
<feature type="non-terminal residue" evidence="2">
    <location>
        <position position="24"/>
    </location>
</feature>
<sequence>EGPPPARDRGSGVRRLRGGAARAA</sequence>
<accession>A0A6J4R7E1</accession>
<dbReference type="AlphaFoldDB" id="A0A6J4R7E1"/>
<proteinExistence type="predicted"/>
<evidence type="ECO:0000313" key="2">
    <source>
        <dbReference type="EMBL" id="CAA9466343.1"/>
    </source>
</evidence>
<feature type="non-terminal residue" evidence="2">
    <location>
        <position position="1"/>
    </location>
</feature>
<feature type="compositionally biased region" description="Basic and acidic residues" evidence="1">
    <location>
        <begin position="1"/>
        <end position="11"/>
    </location>
</feature>
<protein>
    <submittedName>
        <fullName evidence="2">Uncharacterized protein</fullName>
    </submittedName>
</protein>